<gene>
    <name evidence="1" type="ORF">LTS18_013790</name>
</gene>
<organism evidence="1 2">
    <name type="scientific">Coniosporium uncinatum</name>
    <dbReference type="NCBI Taxonomy" id="93489"/>
    <lineage>
        <taxon>Eukaryota</taxon>
        <taxon>Fungi</taxon>
        <taxon>Dikarya</taxon>
        <taxon>Ascomycota</taxon>
        <taxon>Pezizomycotina</taxon>
        <taxon>Dothideomycetes</taxon>
        <taxon>Dothideomycetes incertae sedis</taxon>
        <taxon>Coniosporium</taxon>
    </lineage>
</organism>
<dbReference type="EMBL" id="JAWDJW010010645">
    <property type="protein sequence ID" value="KAK3045464.1"/>
    <property type="molecule type" value="Genomic_DNA"/>
</dbReference>
<evidence type="ECO:0000313" key="2">
    <source>
        <dbReference type="Proteomes" id="UP001186974"/>
    </source>
</evidence>
<protein>
    <submittedName>
        <fullName evidence="1">Uncharacterized protein</fullName>
    </submittedName>
</protein>
<sequence length="213" mass="24336">MATVTLEAPKDLLGPQQEQRNLEAHIEKAKEPELLPFDPAELKEKYLAERDRRLKHGQAQGGIDQYRYVDGHLSSYLVDPWVTSGFKRDPVDEEVECVIIGGGYGAQLVAVRLIEAGITNIKIIEKAGDFGGTWYWNRYPGAQCDIESYIYMPLLEELGYVPTEKYARAKELLKHAEMIGKKWGLYERTLFQTEVHGLHWDDNKCLWAAKTSH</sequence>
<evidence type="ECO:0000313" key="1">
    <source>
        <dbReference type="EMBL" id="KAK3045464.1"/>
    </source>
</evidence>
<name>A0ACC3CWJ8_9PEZI</name>
<feature type="non-terminal residue" evidence="1">
    <location>
        <position position="213"/>
    </location>
</feature>
<reference evidence="1" key="1">
    <citation type="submission" date="2024-09" db="EMBL/GenBank/DDBJ databases">
        <title>Black Yeasts Isolated from many extreme environments.</title>
        <authorList>
            <person name="Coleine C."/>
            <person name="Stajich J.E."/>
            <person name="Selbmann L."/>
        </authorList>
    </citation>
    <scope>NUCLEOTIDE SEQUENCE</scope>
    <source>
        <strain evidence="1">CCFEE 5737</strain>
    </source>
</reference>
<keyword evidence="2" id="KW-1185">Reference proteome</keyword>
<dbReference type="Proteomes" id="UP001186974">
    <property type="component" value="Unassembled WGS sequence"/>
</dbReference>
<accession>A0ACC3CWJ8</accession>
<comment type="caution">
    <text evidence="1">The sequence shown here is derived from an EMBL/GenBank/DDBJ whole genome shotgun (WGS) entry which is preliminary data.</text>
</comment>
<proteinExistence type="predicted"/>